<dbReference type="AlphaFoldDB" id="A0A0K1EJX2"/>
<dbReference type="Proteomes" id="UP000067626">
    <property type="component" value="Chromosome"/>
</dbReference>
<protein>
    <submittedName>
        <fullName evidence="1">Uncharacterized protein</fullName>
    </submittedName>
</protein>
<reference evidence="1 2" key="1">
    <citation type="submission" date="2015-07" db="EMBL/GenBank/DDBJ databases">
        <title>Genome analysis of myxobacterium Chondromyces crocatus Cm c5 reveals a high potential for natural compound synthesis and the genetic basis for the loss of fruiting body formation.</title>
        <authorList>
            <person name="Zaburannyi N."/>
            <person name="Bunk B."/>
            <person name="Maier J."/>
            <person name="Overmann J."/>
            <person name="Mueller R."/>
        </authorList>
    </citation>
    <scope>NUCLEOTIDE SEQUENCE [LARGE SCALE GENOMIC DNA]</scope>
    <source>
        <strain evidence="1 2">Cm c5</strain>
    </source>
</reference>
<gene>
    <name evidence="1" type="ORF">CMC5_051440</name>
</gene>
<dbReference type="STRING" id="52.CMC5_051440"/>
<name>A0A0K1EJX2_CHOCO</name>
<evidence type="ECO:0000313" key="1">
    <source>
        <dbReference type="EMBL" id="AKT40987.1"/>
    </source>
</evidence>
<dbReference type="RefSeq" id="WP_050432832.1">
    <property type="nucleotide sequence ID" value="NZ_CP012159.1"/>
</dbReference>
<sequence>MDKILEFQQSILNDPTARQALAANPAEYLKLRGIPVPAGTQLPNNIPLEKIENRVSEVKDRLSKRGIAVDFKATTRTDSQKVLSDVFKDELWGAKRAGAGPAALMRDAEQQLPGETATVAVMAAVVLVVVV</sequence>
<keyword evidence="2" id="KW-1185">Reference proteome</keyword>
<accession>A0A0K1EJX2</accession>
<dbReference type="EMBL" id="CP012159">
    <property type="protein sequence ID" value="AKT40987.1"/>
    <property type="molecule type" value="Genomic_DNA"/>
</dbReference>
<organism evidence="1 2">
    <name type="scientific">Chondromyces crocatus</name>
    <dbReference type="NCBI Taxonomy" id="52"/>
    <lineage>
        <taxon>Bacteria</taxon>
        <taxon>Pseudomonadati</taxon>
        <taxon>Myxococcota</taxon>
        <taxon>Polyangia</taxon>
        <taxon>Polyangiales</taxon>
        <taxon>Polyangiaceae</taxon>
        <taxon>Chondromyces</taxon>
    </lineage>
</organism>
<dbReference type="KEGG" id="ccro:CMC5_051440"/>
<evidence type="ECO:0000313" key="2">
    <source>
        <dbReference type="Proteomes" id="UP000067626"/>
    </source>
</evidence>
<proteinExistence type="predicted"/>